<dbReference type="GO" id="GO:0007015">
    <property type="term" value="P:actin filament organization"/>
    <property type="evidence" value="ECO:0007669"/>
    <property type="project" value="TreeGrafter"/>
</dbReference>
<feature type="compositionally biased region" description="Polar residues" evidence="5">
    <location>
        <begin position="465"/>
        <end position="483"/>
    </location>
</feature>
<dbReference type="Pfam" id="PF00400">
    <property type="entry name" value="WD40"/>
    <property type="match status" value="2"/>
</dbReference>
<dbReference type="PROSITE" id="PS50294">
    <property type="entry name" value="WD_REPEATS_REGION"/>
    <property type="match status" value="1"/>
</dbReference>
<dbReference type="InterPro" id="IPR036322">
    <property type="entry name" value="WD40_repeat_dom_sf"/>
</dbReference>
<accession>A0A1J1HBQ1</accession>
<dbReference type="OrthoDB" id="291820at2759"/>
<feature type="region of interest" description="Disordered" evidence="5">
    <location>
        <begin position="453"/>
        <end position="486"/>
    </location>
</feature>
<dbReference type="PROSITE" id="PS50082">
    <property type="entry name" value="WD_REPEATS_2"/>
    <property type="match status" value="2"/>
</dbReference>
<proteinExistence type="inferred from homology"/>
<evidence type="ECO:0000256" key="4">
    <source>
        <dbReference type="RuleBase" id="RU280818"/>
    </source>
</evidence>
<dbReference type="GO" id="GO:0051015">
    <property type="term" value="F:actin filament binding"/>
    <property type="evidence" value="ECO:0007669"/>
    <property type="project" value="TreeGrafter"/>
</dbReference>
<feature type="compositionally biased region" description="Polar residues" evidence="5">
    <location>
        <begin position="414"/>
        <end position="426"/>
    </location>
</feature>
<feature type="region of interest" description="Disordered" evidence="5">
    <location>
        <begin position="402"/>
        <end position="432"/>
    </location>
</feature>
<reference evidence="6 7" key="1">
    <citation type="submission" date="2015-04" db="EMBL/GenBank/DDBJ databases">
        <authorList>
            <consortium name="Pathogen Informatics"/>
        </authorList>
    </citation>
    <scope>NUCLEOTIDE SEQUENCE [LARGE SCALE GENOMIC DNA]</scope>
    <source>
        <strain evidence="6 7">SGS1</strain>
    </source>
</reference>
<evidence type="ECO:0000256" key="2">
    <source>
        <dbReference type="ARBA" id="ARBA00022737"/>
    </source>
</evidence>
<evidence type="ECO:0000256" key="5">
    <source>
        <dbReference type="SAM" id="MobiDB-lite"/>
    </source>
</evidence>
<dbReference type="PANTHER" id="PTHR10856">
    <property type="entry name" value="CORONIN"/>
    <property type="match status" value="1"/>
</dbReference>
<evidence type="ECO:0000256" key="3">
    <source>
        <dbReference type="PROSITE-ProRule" id="PRU00221"/>
    </source>
</evidence>
<evidence type="ECO:0000256" key="1">
    <source>
        <dbReference type="ARBA" id="ARBA00022574"/>
    </source>
</evidence>
<dbReference type="PANTHER" id="PTHR10856:SF0">
    <property type="entry name" value="CORONIN"/>
    <property type="match status" value="1"/>
</dbReference>
<keyword evidence="1 3" id="KW-0853">WD repeat</keyword>
<keyword evidence="7" id="KW-1185">Reference proteome</keyword>
<dbReference type="RefSeq" id="XP_028535449.1">
    <property type="nucleotide sequence ID" value="XM_028679769.1"/>
</dbReference>
<feature type="compositionally biased region" description="Basic and acidic residues" evidence="5">
    <location>
        <begin position="561"/>
        <end position="573"/>
    </location>
</feature>
<dbReference type="SUPFAM" id="SSF50978">
    <property type="entry name" value="WD40 repeat-like"/>
    <property type="match status" value="1"/>
</dbReference>
<feature type="compositionally biased region" description="Low complexity" evidence="5">
    <location>
        <begin position="402"/>
        <end position="413"/>
    </location>
</feature>
<evidence type="ECO:0000313" key="6">
    <source>
        <dbReference type="EMBL" id="CRH02929.1"/>
    </source>
</evidence>
<dbReference type="InterPro" id="IPR019775">
    <property type="entry name" value="WD40_repeat_CS"/>
</dbReference>
<dbReference type="VEuPathDB" id="PlasmoDB:PRELSG_1466400"/>
<feature type="region of interest" description="Disordered" evidence="5">
    <location>
        <begin position="542"/>
        <end position="590"/>
    </location>
</feature>
<organism evidence="6 7">
    <name type="scientific">Plasmodium relictum</name>
    <dbReference type="NCBI Taxonomy" id="85471"/>
    <lineage>
        <taxon>Eukaryota</taxon>
        <taxon>Sar</taxon>
        <taxon>Alveolata</taxon>
        <taxon>Apicomplexa</taxon>
        <taxon>Aconoidasida</taxon>
        <taxon>Haemosporida</taxon>
        <taxon>Plasmodiidae</taxon>
        <taxon>Plasmodium</taxon>
        <taxon>Plasmodium (Haemamoeba)</taxon>
    </lineage>
</organism>
<dbReference type="KEGG" id="prel:PRELSG_1466400"/>
<gene>
    <name evidence="6" type="ORF">PRELSG_1466400</name>
</gene>
<feature type="repeat" description="WD" evidence="3">
    <location>
        <begin position="47"/>
        <end position="89"/>
    </location>
</feature>
<dbReference type="OMA" id="MESRTIY"/>
<dbReference type="SMART" id="SM00320">
    <property type="entry name" value="WD40"/>
    <property type="match status" value="3"/>
</dbReference>
<keyword evidence="2 4" id="KW-0677">Repeat</keyword>
<dbReference type="InterPro" id="IPR015505">
    <property type="entry name" value="Coronin"/>
</dbReference>
<dbReference type="GeneID" id="39739096"/>
<comment type="similarity">
    <text evidence="4">Belongs to the WD repeat coronin family.</text>
</comment>
<evidence type="ECO:0000313" key="7">
    <source>
        <dbReference type="Proteomes" id="UP000220158"/>
    </source>
</evidence>
<name>A0A1J1HBQ1_PLARL</name>
<dbReference type="Gene3D" id="2.130.10.10">
    <property type="entry name" value="YVTN repeat-like/Quinoprotein amine dehydrogenase"/>
    <property type="match status" value="1"/>
</dbReference>
<dbReference type="PROSITE" id="PS00678">
    <property type="entry name" value="WD_REPEATS_1"/>
    <property type="match status" value="1"/>
</dbReference>
<feature type="repeat" description="WD" evidence="3">
    <location>
        <begin position="94"/>
        <end position="136"/>
    </location>
</feature>
<dbReference type="AlphaFoldDB" id="A0A1J1HBQ1"/>
<protein>
    <recommendedName>
        <fullName evidence="4">Coronin</fullName>
    </recommendedName>
</protein>
<sequence length="590" mass="67654">MCSRPIEFEGIACSRKAIAFRLSSFEGTIIGLMKLDSSKKNPKIYKLRGHKGVIQDIQYNLHYENIIASTGDDGSILIWNTNNLKDELTHSSILNGHTKRCSSLDWNPVVNNTIVSIGQDQKIICWDVENEKNIFSLNLNKAPLCCKWNLDGSLLSYVDSSTKLSIIDVRLNKIINSVKSHKDPKKPKVMWIDGLSGTKYNIISTGFSVNHCREVKLWDIRSIDNPINVIDLDSLPSPLYPYYDEGLGIIVLLGKGETINRFLFYSCGNIKPLTGTRSRFSHAGFGFSPKTECMTSKCEVAKIFKMESRTIYMSSVIVPRKNKEQFPRDLYPDLIVEPTFTANEWMNFVEKPILRRPFLGIPNKKEQGLLKKCNNNSNNNSNNKNVSYNSIFTTISEKFRYSNKSNNHSSRNSTLSKNNSIKNYQMSEEKNEKKFKAKGMFYNVFKSNKDKKIADEKNDRKRKSTANSSLKNSTTNNIEQLNDLSERLSKTEEENIELRKSVSELQERIKVLEHFCSSKSEHYEKEESLEDIEKKYHKQILTTKQESTEENKPFPSSLHISDNKKEENVKKCTDNSLGGGKYKEKLKKRN</sequence>
<dbReference type="InterPro" id="IPR015943">
    <property type="entry name" value="WD40/YVTN_repeat-like_dom_sf"/>
</dbReference>
<dbReference type="Pfam" id="PF16300">
    <property type="entry name" value="WD40_4"/>
    <property type="match status" value="1"/>
</dbReference>
<dbReference type="InterPro" id="IPR001680">
    <property type="entry name" value="WD40_rpt"/>
</dbReference>
<dbReference type="EMBL" id="LN835309">
    <property type="protein sequence ID" value="CRH02929.1"/>
    <property type="molecule type" value="Genomic_DNA"/>
</dbReference>
<dbReference type="SMART" id="SM01167">
    <property type="entry name" value="DUF1900"/>
    <property type="match status" value="1"/>
</dbReference>
<dbReference type="Proteomes" id="UP000220158">
    <property type="component" value="Chromosome 14"/>
</dbReference>